<organism evidence="1 3">
    <name type="scientific">Adineta steineri</name>
    <dbReference type="NCBI Taxonomy" id="433720"/>
    <lineage>
        <taxon>Eukaryota</taxon>
        <taxon>Metazoa</taxon>
        <taxon>Spiralia</taxon>
        <taxon>Gnathifera</taxon>
        <taxon>Rotifera</taxon>
        <taxon>Eurotatoria</taxon>
        <taxon>Bdelloidea</taxon>
        <taxon>Adinetida</taxon>
        <taxon>Adinetidae</taxon>
        <taxon>Adineta</taxon>
    </lineage>
</organism>
<protein>
    <submittedName>
        <fullName evidence="1">Uncharacterized protein</fullName>
    </submittedName>
</protein>
<dbReference type="Proteomes" id="UP000663845">
    <property type="component" value="Unassembled WGS sequence"/>
</dbReference>
<sequence length="125" mass="14481">MATDNDPEDAYIDALERQTDSFRQKFGCSTSPSFYVIHYDDGAAHWSMYPWGWDLRYLNLEKGDPTPCGKPIGRGIAICQKCHQEKGDEIRNVCREFERELKENHQETINKDIAKGKKIRIVTRS</sequence>
<gene>
    <name evidence="1" type="ORF">JYZ213_LOCUS29811</name>
    <name evidence="2" type="ORF">OXD698_LOCUS15592</name>
</gene>
<name>A0A815A5J8_9BILA</name>
<accession>A0A815A5J8</accession>
<evidence type="ECO:0000313" key="1">
    <source>
        <dbReference type="EMBL" id="CAF1254704.1"/>
    </source>
</evidence>
<dbReference type="EMBL" id="CAJOAZ010001033">
    <property type="protein sequence ID" value="CAF3753453.1"/>
    <property type="molecule type" value="Genomic_DNA"/>
</dbReference>
<reference evidence="1" key="1">
    <citation type="submission" date="2021-02" db="EMBL/GenBank/DDBJ databases">
        <authorList>
            <person name="Nowell W R."/>
        </authorList>
    </citation>
    <scope>NUCLEOTIDE SEQUENCE</scope>
</reference>
<comment type="caution">
    <text evidence="1">The sequence shown here is derived from an EMBL/GenBank/DDBJ whole genome shotgun (WGS) entry which is preliminary data.</text>
</comment>
<evidence type="ECO:0000313" key="3">
    <source>
        <dbReference type="Proteomes" id="UP000663845"/>
    </source>
</evidence>
<dbReference type="EMBL" id="CAJNOG010000464">
    <property type="protein sequence ID" value="CAF1254704.1"/>
    <property type="molecule type" value="Genomic_DNA"/>
</dbReference>
<proteinExistence type="predicted"/>
<evidence type="ECO:0000313" key="2">
    <source>
        <dbReference type="EMBL" id="CAF3753453.1"/>
    </source>
</evidence>
<dbReference type="AlphaFoldDB" id="A0A815A5J8"/>
<dbReference type="Proteomes" id="UP000663844">
    <property type="component" value="Unassembled WGS sequence"/>
</dbReference>